<dbReference type="Proteomes" id="UP000694395">
    <property type="component" value="Chromosome 19"/>
</dbReference>
<feature type="domain" description="C2H2-type" evidence="12">
    <location>
        <begin position="1084"/>
        <end position="1111"/>
    </location>
</feature>
<gene>
    <name evidence="13" type="primary">LOC110497247</name>
</gene>
<dbReference type="GeneTree" id="ENSGT00940000154308"/>
<evidence type="ECO:0000313" key="14">
    <source>
        <dbReference type="Proteomes" id="UP000694395"/>
    </source>
</evidence>
<evidence type="ECO:0000256" key="4">
    <source>
        <dbReference type="ARBA" id="ARBA00022737"/>
    </source>
</evidence>
<proteinExistence type="predicted"/>
<accession>A0A8C7NW10</accession>
<feature type="compositionally biased region" description="Pro residues" evidence="11">
    <location>
        <begin position="484"/>
        <end position="494"/>
    </location>
</feature>
<keyword evidence="5 10" id="KW-0863">Zinc-finger</keyword>
<feature type="region of interest" description="Disordered" evidence="11">
    <location>
        <begin position="473"/>
        <end position="496"/>
    </location>
</feature>
<reference evidence="13" key="3">
    <citation type="submission" date="2025-09" db="UniProtKB">
        <authorList>
            <consortium name="Ensembl"/>
        </authorList>
    </citation>
    <scope>IDENTIFICATION</scope>
</reference>
<keyword evidence="2" id="KW-1017">Isopeptide bond</keyword>
<feature type="compositionally biased region" description="Low complexity" evidence="11">
    <location>
        <begin position="409"/>
        <end position="420"/>
    </location>
</feature>
<feature type="compositionally biased region" description="Low complexity" evidence="11">
    <location>
        <begin position="837"/>
        <end position="853"/>
    </location>
</feature>
<keyword evidence="7" id="KW-0832">Ubl conjugation</keyword>
<dbReference type="AlphaFoldDB" id="A0A8C7NW10"/>
<evidence type="ECO:0000256" key="2">
    <source>
        <dbReference type="ARBA" id="ARBA00022499"/>
    </source>
</evidence>
<evidence type="ECO:0000256" key="1">
    <source>
        <dbReference type="ARBA" id="ARBA00004123"/>
    </source>
</evidence>
<organism evidence="13 14">
    <name type="scientific">Oncorhynchus mykiss</name>
    <name type="common">Rainbow trout</name>
    <name type="synonym">Salmo gairdneri</name>
    <dbReference type="NCBI Taxonomy" id="8022"/>
    <lineage>
        <taxon>Eukaryota</taxon>
        <taxon>Metazoa</taxon>
        <taxon>Chordata</taxon>
        <taxon>Craniata</taxon>
        <taxon>Vertebrata</taxon>
        <taxon>Euteleostomi</taxon>
        <taxon>Actinopterygii</taxon>
        <taxon>Neopterygii</taxon>
        <taxon>Teleostei</taxon>
        <taxon>Protacanthopterygii</taxon>
        <taxon>Salmoniformes</taxon>
        <taxon>Salmonidae</taxon>
        <taxon>Salmoninae</taxon>
        <taxon>Oncorhynchus</taxon>
    </lineage>
</organism>
<dbReference type="FunFam" id="3.30.160.60:FF:000100">
    <property type="entry name" value="Zinc finger 45-like"/>
    <property type="match status" value="1"/>
</dbReference>
<protein>
    <recommendedName>
        <fullName evidence="12">C2H2-type domain-containing protein</fullName>
    </recommendedName>
</protein>
<dbReference type="GO" id="GO:0000978">
    <property type="term" value="F:RNA polymerase II cis-regulatory region sequence-specific DNA binding"/>
    <property type="evidence" value="ECO:0007669"/>
    <property type="project" value="TreeGrafter"/>
</dbReference>
<evidence type="ECO:0000256" key="7">
    <source>
        <dbReference type="ARBA" id="ARBA00022843"/>
    </source>
</evidence>
<feature type="region of interest" description="Disordered" evidence="11">
    <location>
        <begin position="664"/>
        <end position="882"/>
    </location>
</feature>
<dbReference type="SUPFAM" id="SSF57667">
    <property type="entry name" value="beta-beta-alpha zinc fingers"/>
    <property type="match status" value="4"/>
</dbReference>
<dbReference type="InterPro" id="IPR013087">
    <property type="entry name" value="Znf_C2H2_type"/>
</dbReference>
<feature type="compositionally biased region" description="Polar residues" evidence="11">
    <location>
        <begin position="751"/>
        <end position="760"/>
    </location>
</feature>
<keyword evidence="3" id="KW-0479">Metal-binding</keyword>
<keyword evidence="6" id="KW-0862">Zinc</keyword>
<feature type="compositionally biased region" description="Basic and acidic residues" evidence="11">
    <location>
        <begin position="163"/>
        <end position="182"/>
    </location>
</feature>
<name>A0A8C7NW10_ONCMY</name>
<evidence type="ECO:0000313" key="13">
    <source>
        <dbReference type="Ensembl" id="ENSOMYP00000013590.2"/>
    </source>
</evidence>
<feature type="compositionally biased region" description="Polar residues" evidence="11">
    <location>
        <begin position="813"/>
        <end position="823"/>
    </location>
</feature>
<evidence type="ECO:0000256" key="3">
    <source>
        <dbReference type="ARBA" id="ARBA00022723"/>
    </source>
</evidence>
<dbReference type="GO" id="GO:0008270">
    <property type="term" value="F:zinc ion binding"/>
    <property type="evidence" value="ECO:0007669"/>
    <property type="project" value="UniProtKB-KW"/>
</dbReference>
<dbReference type="GO" id="GO:0003700">
    <property type="term" value="F:DNA-binding transcription factor activity"/>
    <property type="evidence" value="ECO:0007669"/>
    <property type="project" value="TreeGrafter"/>
</dbReference>
<evidence type="ECO:0000256" key="10">
    <source>
        <dbReference type="PROSITE-ProRule" id="PRU00042"/>
    </source>
</evidence>
<dbReference type="PANTHER" id="PTHR24390:SF159">
    <property type="entry name" value="GROWTH FACTOR INDEPENDENT 1 TRANSCRIPTIONAL REPRESSOR"/>
    <property type="match status" value="1"/>
</dbReference>
<feature type="region of interest" description="Disordered" evidence="11">
    <location>
        <begin position="409"/>
        <end position="460"/>
    </location>
</feature>
<dbReference type="PROSITE" id="PS00028">
    <property type="entry name" value="ZINC_FINGER_C2H2_1"/>
    <property type="match status" value="7"/>
</dbReference>
<dbReference type="InterPro" id="IPR036236">
    <property type="entry name" value="Znf_C2H2_sf"/>
</dbReference>
<reference evidence="13" key="1">
    <citation type="submission" date="2020-07" db="EMBL/GenBank/DDBJ databases">
        <title>A long reads based de novo assembly of the rainbow trout Arlee double haploid line genome.</title>
        <authorList>
            <person name="Gao G."/>
            <person name="Palti Y."/>
        </authorList>
    </citation>
    <scope>NUCLEOTIDE SEQUENCE [LARGE SCALE GENOMIC DNA]</scope>
</reference>
<keyword evidence="14" id="KW-1185">Reference proteome</keyword>
<evidence type="ECO:0000256" key="5">
    <source>
        <dbReference type="ARBA" id="ARBA00022771"/>
    </source>
</evidence>
<dbReference type="PANTHER" id="PTHR24390">
    <property type="entry name" value="ZINC FINGER PROTEIN"/>
    <property type="match status" value="1"/>
</dbReference>
<keyword evidence="4" id="KW-0677">Repeat</keyword>
<feature type="compositionally biased region" description="Polar residues" evidence="11">
    <location>
        <begin position="324"/>
        <end position="344"/>
    </location>
</feature>
<dbReference type="FunFam" id="3.30.160.60:FF:000145">
    <property type="entry name" value="Zinc finger protein 574"/>
    <property type="match status" value="1"/>
</dbReference>
<evidence type="ECO:0000256" key="9">
    <source>
        <dbReference type="ARBA" id="ARBA00023242"/>
    </source>
</evidence>
<dbReference type="Ensembl" id="ENSOMYT00000015036.2">
    <property type="protein sequence ID" value="ENSOMYP00000013590.2"/>
    <property type="gene ID" value="ENSOMYG00000006752.2"/>
</dbReference>
<dbReference type="Gene3D" id="3.30.160.60">
    <property type="entry name" value="Classic Zinc Finger"/>
    <property type="match status" value="7"/>
</dbReference>
<feature type="compositionally biased region" description="Pro residues" evidence="11">
    <location>
        <begin position="441"/>
        <end position="454"/>
    </location>
</feature>
<dbReference type="Pfam" id="PF00096">
    <property type="entry name" value="zf-C2H2"/>
    <property type="match status" value="5"/>
</dbReference>
<feature type="domain" description="C2H2-type" evidence="12">
    <location>
        <begin position="1027"/>
        <end position="1055"/>
    </location>
</feature>
<evidence type="ECO:0000256" key="8">
    <source>
        <dbReference type="ARBA" id="ARBA00023125"/>
    </source>
</evidence>
<sequence>MCVASQKMLCVGKKVDFVAFIATVINCAAQISKKSKKLDIIVAAAETFVGLNDFTSIIFFMFGSLLRFWGIMFPSRTVGGGIQIKLYIRQYTIEEDYLYACVCGLKMAAANMAKEGFETQFASVMEKVLKTAVMETTQLFETTIEELRFEICRIKEENEDLRSRLRSPENVKKSTGESERQTAEPGPSQRTSLIGKRDIGVQCVLTVQALPLSVEQHLREEDLHRGAYDKEDNPQMAFVLIKQEVDWEADYSDDYSPGYILLKQEGGEPPTLVRRQPLRELPGRALVPPGAVRALVNRYTQERPPTTQPTSAEAPLQGEPDAQETPQALSPSQPRTREFTSGSAGQAPGAEQQSLVIPAAESPTLHLTASSQSAATIQSTTTVLSTVMAQSTVTTLSKETVQTTTAVQSTVAVKSTAASSDRPPLVISGLPRTPLQNTQPSPVPPRPSPSPRPSPAQSHTDILPVARPIAVPSTQPARPTAVPDGPPAAPPTQALPPTVLEKSDVATATPPTPVQSAQLLTLSEELAGPSEKQVSLVTEHVQPSPTLPSPKSPVVLERTSDETPVQLSAPAVTTPSGPCQMFMTQFSAQLSVAPLVRSPPRVEEKEEEEDEGERLSPLSATSMEAVMTRSVATETTPVGEKKEEIVVHLGGKRKSSRREALLSGLRLRLRPRPQDSTPSPVVAKKPRGERTAPLDHDYSKVMEDGEEKSRESHVDQDVVEDTANGEMADDKSSGQGSSNHIISEEEGGANTDVTSLTRQSPIGGGVGVSKSKKRSMTWVQAQRGLALAQAKRSRSKVTKTSQQGQRSELRGLVTQTSFLPSTPQRRRSYSPSPHAASTSSLSPRRTSPRCTSPHGTPSPHQATGANVNPSPTTPPHPQPHQFKVISATPRRGRPRSAAAALLNLKRSPSTPQPIPFIVTVSPHSGFKKSPPCTLTFQQAQRYRKSQPMWSPPGPFQLQQSPKSPRKRFTKNQCADCGRVLSSAAALESHASLHTGKRPFACSACGKDFPNLKGLNRHARVHGEQRGHQCPKCDKTFVYRFGLTKHEQMVHSGVRPFICPICDKRFVIRRDMETHLRVHTGEKPFACSLCVKRFKRRVELNVHLRWHNGEKRHWCSYCGKGFLDYNNLKRHKFVHTGEKPYTCSECGKHFKQTGHLKKHLKTIHKDR</sequence>
<dbReference type="SMART" id="SM00355">
    <property type="entry name" value="ZnF_C2H2"/>
    <property type="match status" value="7"/>
</dbReference>
<dbReference type="FunFam" id="3.30.160.60:FF:000690">
    <property type="entry name" value="Zinc finger protein 354C"/>
    <property type="match status" value="1"/>
</dbReference>
<dbReference type="RefSeq" id="XP_021428930.2">
    <property type="nucleotide sequence ID" value="XM_021573255.2"/>
</dbReference>
<dbReference type="PROSITE" id="PS50157">
    <property type="entry name" value="ZINC_FINGER_C2H2_2"/>
    <property type="match status" value="7"/>
</dbReference>
<feature type="region of interest" description="Disordered" evidence="11">
    <location>
        <begin position="163"/>
        <end position="192"/>
    </location>
</feature>
<feature type="domain" description="C2H2-type" evidence="12">
    <location>
        <begin position="1056"/>
        <end position="1083"/>
    </location>
</feature>
<feature type="domain" description="C2H2-type" evidence="12">
    <location>
        <begin position="1140"/>
        <end position="1166"/>
    </location>
</feature>
<keyword evidence="8" id="KW-0238">DNA-binding</keyword>
<feature type="domain" description="C2H2-type" evidence="12">
    <location>
        <begin position="1112"/>
        <end position="1139"/>
    </location>
</feature>
<dbReference type="OrthoDB" id="40579at2759"/>
<feature type="compositionally biased region" description="Polar residues" evidence="11">
    <location>
        <begin position="854"/>
        <end position="870"/>
    </location>
</feature>
<dbReference type="FunFam" id="3.30.160.60:FF:000624">
    <property type="entry name" value="zinc finger protein 697"/>
    <property type="match status" value="1"/>
</dbReference>
<keyword evidence="9" id="KW-0539">Nucleus</keyword>
<feature type="compositionally biased region" description="Basic and acidic residues" evidence="11">
    <location>
        <begin position="686"/>
        <end position="716"/>
    </location>
</feature>
<evidence type="ECO:0000256" key="6">
    <source>
        <dbReference type="ARBA" id="ARBA00022833"/>
    </source>
</evidence>
<feature type="region of interest" description="Disordered" evidence="11">
    <location>
        <begin position="597"/>
        <end position="637"/>
    </location>
</feature>
<dbReference type="GO" id="GO:0005634">
    <property type="term" value="C:nucleus"/>
    <property type="evidence" value="ECO:0007669"/>
    <property type="project" value="UniProtKB-SubCell"/>
</dbReference>
<dbReference type="GO" id="GO:0006357">
    <property type="term" value="P:regulation of transcription by RNA polymerase II"/>
    <property type="evidence" value="ECO:0007669"/>
    <property type="project" value="TreeGrafter"/>
</dbReference>
<feature type="domain" description="C2H2-type" evidence="12">
    <location>
        <begin position="971"/>
        <end position="998"/>
    </location>
</feature>
<comment type="subcellular location">
    <subcellularLocation>
        <location evidence="1">Nucleus</location>
    </subcellularLocation>
</comment>
<evidence type="ECO:0000256" key="11">
    <source>
        <dbReference type="SAM" id="MobiDB-lite"/>
    </source>
</evidence>
<feature type="region of interest" description="Disordered" evidence="11">
    <location>
        <begin position="299"/>
        <end position="352"/>
    </location>
</feature>
<dbReference type="KEGG" id="omy:110497247"/>
<feature type="domain" description="C2H2-type" evidence="12">
    <location>
        <begin position="999"/>
        <end position="1026"/>
    </location>
</feature>
<evidence type="ECO:0000259" key="12">
    <source>
        <dbReference type="PROSITE" id="PS50157"/>
    </source>
</evidence>
<reference evidence="13" key="2">
    <citation type="submission" date="2025-08" db="UniProtKB">
        <authorList>
            <consortium name="Ensembl"/>
        </authorList>
    </citation>
    <scope>IDENTIFICATION</scope>
</reference>
<dbReference type="GeneID" id="110497247"/>